<evidence type="ECO:0000259" key="2">
    <source>
        <dbReference type="Pfam" id="PF14501"/>
    </source>
</evidence>
<dbReference type="AlphaFoldDB" id="A0A7G5MZ15"/>
<dbReference type="InterPro" id="IPR032834">
    <property type="entry name" value="NatK-like_C"/>
</dbReference>
<feature type="domain" description="Sensor histidine kinase NatK-like C-terminal" evidence="2">
    <location>
        <begin position="40"/>
        <end position="137"/>
    </location>
</feature>
<dbReference type="EMBL" id="CP039126">
    <property type="protein sequence ID" value="QMW79858.1"/>
    <property type="molecule type" value="Genomic_DNA"/>
</dbReference>
<name>A0A7G5MZ15_9FIRM</name>
<dbReference type="GO" id="GO:0005524">
    <property type="term" value="F:ATP binding"/>
    <property type="evidence" value="ECO:0007669"/>
    <property type="project" value="UniProtKB-KW"/>
</dbReference>
<proteinExistence type="predicted"/>
<dbReference type="InterPro" id="IPR036890">
    <property type="entry name" value="HATPase_C_sf"/>
</dbReference>
<dbReference type="Gene3D" id="3.30.565.10">
    <property type="entry name" value="Histidine kinase-like ATPase, C-terminal domain"/>
    <property type="match status" value="1"/>
</dbReference>
<dbReference type="Pfam" id="PF14501">
    <property type="entry name" value="HATPase_c_5"/>
    <property type="match status" value="1"/>
</dbReference>
<reference evidence="3 4" key="1">
    <citation type="submission" date="2019-04" db="EMBL/GenBank/DDBJ databases">
        <authorList>
            <person name="Schori C."/>
            <person name="Ahrens C."/>
        </authorList>
    </citation>
    <scope>NUCLEOTIDE SEQUENCE [LARGE SCALE GENOMIC DNA]</scope>
    <source>
        <strain evidence="3 4">DSM 2950</strain>
    </source>
</reference>
<keyword evidence="3" id="KW-0067">ATP-binding</keyword>
<evidence type="ECO:0000313" key="3">
    <source>
        <dbReference type="EMBL" id="QMW79858.1"/>
    </source>
</evidence>
<dbReference type="GeneID" id="75054758"/>
<dbReference type="SUPFAM" id="SSF55874">
    <property type="entry name" value="ATPase domain of HSP90 chaperone/DNA topoisomerase II/histidine kinase"/>
    <property type="match status" value="1"/>
</dbReference>
<keyword evidence="1" id="KW-1133">Transmembrane helix</keyword>
<dbReference type="RefSeq" id="WP_018593763.1">
    <property type="nucleotide sequence ID" value="NZ_AP031416.1"/>
</dbReference>
<keyword evidence="1" id="KW-0472">Membrane</keyword>
<dbReference type="CDD" id="cd16935">
    <property type="entry name" value="HATPase_AgrC-ComD-like"/>
    <property type="match status" value="1"/>
</dbReference>
<feature type="transmembrane region" description="Helical" evidence="1">
    <location>
        <begin position="6"/>
        <end position="28"/>
    </location>
</feature>
<keyword evidence="1" id="KW-0812">Transmembrane</keyword>
<gene>
    <name evidence="3" type="ORF">E5259_20900</name>
</gene>
<dbReference type="Proteomes" id="UP000515789">
    <property type="component" value="Chromosome"/>
</dbReference>
<sequence>MMDMIDTWMVLVFPFLDFMPFGLPRYWLFRDRLRIPFRYITVLLGNLLENAVEACKRQANTAQTIKLRIKQRGGSALLILVDNPCLTPVVFDGDMPLSSKRKGAGIGTYSVREIAVRYGGTAQFEQKAGVFYASVLLNIVPDVTGKEAPAGNVCLPK</sequence>
<organism evidence="3 4">
    <name type="scientific">Blautia producta</name>
    <dbReference type="NCBI Taxonomy" id="33035"/>
    <lineage>
        <taxon>Bacteria</taxon>
        <taxon>Bacillati</taxon>
        <taxon>Bacillota</taxon>
        <taxon>Clostridia</taxon>
        <taxon>Lachnospirales</taxon>
        <taxon>Lachnospiraceae</taxon>
        <taxon>Blautia</taxon>
    </lineage>
</organism>
<accession>A0A7G5MZ15</accession>
<evidence type="ECO:0000313" key="4">
    <source>
        <dbReference type="Proteomes" id="UP000515789"/>
    </source>
</evidence>
<protein>
    <submittedName>
        <fullName evidence="3">ATP-binding protein</fullName>
    </submittedName>
</protein>
<keyword evidence="3" id="KW-0547">Nucleotide-binding</keyword>
<evidence type="ECO:0000256" key="1">
    <source>
        <dbReference type="SAM" id="Phobius"/>
    </source>
</evidence>